<reference evidence="3 5" key="1">
    <citation type="journal article" date="2024" name="J Genomics">
        <title>Draft genome sequencing and assembly of Favolaschia claudopus CIRM-BRFM 2984 isolated from oak limbs.</title>
        <authorList>
            <person name="Navarro D."/>
            <person name="Drula E."/>
            <person name="Chaduli D."/>
            <person name="Cazenave R."/>
            <person name="Ahrendt S."/>
            <person name="Wang J."/>
            <person name="Lipzen A."/>
            <person name="Daum C."/>
            <person name="Barry K."/>
            <person name="Grigoriev I.V."/>
            <person name="Favel A."/>
            <person name="Rosso M.N."/>
            <person name="Martin F."/>
        </authorList>
    </citation>
    <scope>NUCLEOTIDE SEQUENCE [LARGE SCALE GENOMIC DNA]</scope>
    <source>
        <strain evidence="3 5">CIRM-BRFM 2984</strain>
    </source>
</reference>
<dbReference type="EMBL" id="JAWWNJ010000025">
    <property type="protein sequence ID" value="KAK7030613.1"/>
    <property type="molecule type" value="Genomic_DNA"/>
</dbReference>
<name>A0AAW0BUM3_9AGAR</name>
<comment type="caution">
    <text evidence="3">The sequence shown here is derived from an EMBL/GenBank/DDBJ whole genome shotgun (WGS) entry which is preliminary data.</text>
</comment>
<keyword evidence="5" id="KW-1185">Reference proteome</keyword>
<evidence type="ECO:0000313" key="5">
    <source>
        <dbReference type="Proteomes" id="UP001362999"/>
    </source>
</evidence>
<protein>
    <submittedName>
        <fullName evidence="3">Uncharacterized protein</fullName>
    </submittedName>
</protein>
<keyword evidence="1" id="KW-0472">Membrane</keyword>
<gene>
    <name evidence="3" type="ORF">R3P38DRAFT_2929519</name>
    <name evidence="4" type="ORF">R3P38DRAFT_2930483</name>
</gene>
<feature type="transmembrane region" description="Helical" evidence="1">
    <location>
        <begin position="162"/>
        <end position="182"/>
    </location>
</feature>
<dbReference type="Proteomes" id="UP001362999">
    <property type="component" value="Unassembled WGS sequence"/>
</dbReference>
<dbReference type="AlphaFoldDB" id="A0AAW0BUM3"/>
<evidence type="ECO:0000256" key="1">
    <source>
        <dbReference type="SAM" id="Phobius"/>
    </source>
</evidence>
<keyword evidence="1" id="KW-0812">Transmembrane</keyword>
<evidence type="ECO:0000256" key="2">
    <source>
        <dbReference type="SAM" id="SignalP"/>
    </source>
</evidence>
<keyword evidence="2" id="KW-0732">Signal</keyword>
<feature type="signal peptide" evidence="2">
    <location>
        <begin position="1"/>
        <end position="21"/>
    </location>
</feature>
<keyword evidence="1" id="KW-1133">Transmembrane helix</keyword>
<evidence type="ECO:0000313" key="3">
    <source>
        <dbReference type="EMBL" id="KAK7030613.1"/>
    </source>
</evidence>
<organism evidence="3 5">
    <name type="scientific">Favolaschia claudopus</name>
    <dbReference type="NCBI Taxonomy" id="2862362"/>
    <lineage>
        <taxon>Eukaryota</taxon>
        <taxon>Fungi</taxon>
        <taxon>Dikarya</taxon>
        <taxon>Basidiomycota</taxon>
        <taxon>Agaricomycotina</taxon>
        <taxon>Agaricomycetes</taxon>
        <taxon>Agaricomycetidae</taxon>
        <taxon>Agaricales</taxon>
        <taxon>Marasmiineae</taxon>
        <taxon>Mycenaceae</taxon>
        <taxon>Favolaschia</taxon>
    </lineage>
</organism>
<accession>A0AAW0BUM3</accession>
<dbReference type="EMBL" id="JAWWNJ010000025">
    <property type="protein sequence ID" value="KAK7030781.1"/>
    <property type="molecule type" value="Genomic_DNA"/>
</dbReference>
<sequence>MFFSNIISAVVLTALAGRALAQAPANNFTVAVGPDGKHTVIHTATEVLAFNIASFPLIASCAPQCQSVQAQITACPVNITSCYCAGNLTDGLQACEACMYTALIKANKPLPDPLAGSNQVLTGWGLNCANASIVLPNPLGLSTAILGDLWEGPFVSVFPTPVGWVLAVTGGLLGSSLIYMLCQM</sequence>
<feature type="chain" id="PRO_5044716813" evidence="2">
    <location>
        <begin position="22"/>
        <end position="184"/>
    </location>
</feature>
<evidence type="ECO:0000313" key="4">
    <source>
        <dbReference type="EMBL" id="KAK7030781.1"/>
    </source>
</evidence>
<proteinExistence type="predicted"/>